<dbReference type="GO" id="GO:0020037">
    <property type="term" value="F:heme binding"/>
    <property type="evidence" value="ECO:0007669"/>
    <property type="project" value="InterPro"/>
</dbReference>
<comment type="cofactor">
    <cofactor evidence="1 6">
        <name>heme</name>
        <dbReference type="ChEBI" id="CHEBI:30413"/>
    </cofactor>
</comment>
<dbReference type="PRINTS" id="PR00385">
    <property type="entry name" value="P450"/>
</dbReference>
<dbReference type="InterPro" id="IPR017972">
    <property type="entry name" value="Cyt_P450_CS"/>
</dbReference>
<dbReference type="InterPro" id="IPR036396">
    <property type="entry name" value="Cyt_P450_sf"/>
</dbReference>
<proteinExistence type="inferred from homology"/>
<dbReference type="Pfam" id="PF00067">
    <property type="entry name" value="p450"/>
    <property type="match status" value="2"/>
</dbReference>
<dbReference type="InterPro" id="IPR001128">
    <property type="entry name" value="Cyt_P450"/>
</dbReference>
<keyword evidence="5 6" id="KW-0408">Iron</keyword>
<evidence type="ECO:0000256" key="5">
    <source>
        <dbReference type="ARBA" id="ARBA00023004"/>
    </source>
</evidence>
<evidence type="ECO:0000256" key="3">
    <source>
        <dbReference type="ARBA" id="ARBA00022617"/>
    </source>
</evidence>
<protein>
    <submittedName>
        <fullName evidence="9">Cytochrome P450</fullName>
    </submittedName>
</protein>
<keyword evidence="10" id="KW-1185">Reference proteome</keyword>
<evidence type="ECO:0000256" key="1">
    <source>
        <dbReference type="ARBA" id="ARBA00001971"/>
    </source>
</evidence>
<dbReference type="EMBL" id="JFFI01001279">
    <property type="protein sequence ID" value="KXH61454.1"/>
    <property type="molecule type" value="Genomic_DNA"/>
</dbReference>
<dbReference type="Proteomes" id="UP000070121">
    <property type="component" value="Unassembled WGS sequence"/>
</dbReference>
<reference evidence="9 10" key="1">
    <citation type="submission" date="2014-02" db="EMBL/GenBank/DDBJ databases">
        <title>The genome sequence of Colletotrichum salicis CBS 607.94.</title>
        <authorList>
            <person name="Baroncelli R."/>
            <person name="Thon M.R."/>
        </authorList>
    </citation>
    <scope>NUCLEOTIDE SEQUENCE [LARGE SCALE GENOMIC DNA]</scope>
    <source>
        <strain evidence="9 10">CBS 607.94</strain>
    </source>
</reference>
<evidence type="ECO:0000256" key="8">
    <source>
        <dbReference type="SAM" id="MobiDB-lite"/>
    </source>
</evidence>
<comment type="caution">
    <text evidence="9">The sequence shown here is derived from an EMBL/GenBank/DDBJ whole genome shotgun (WGS) entry which is preliminary data.</text>
</comment>
<sequence length="475" mass="52790">MEGPPALAPRPDDPEFPQQRRGPEYLQERNKFLELWKMKATAAAGKPFSAEHDIFYTALDAVFDFGFGTSVEHRALIPQIRMLQGSSEKNELNAKAAEFPVAPIHPTLEAAIKTADNLTGVATTGFPDIAWWFIGLKPSVRSMRALRKAFFKEQVQKAVERYEGQVQDSSDSYVKSAVDLIIHWETIFAGKENREPVYWSDAMNDEVSISSSVAWICRSGNDTTSTTLCWGVKFLSDNPACQQQLRKSLRAAHLNATEDKRLPSHEEITGASIPYLEAVTEEMLRIAHTAIGQERQCKEDTIVLGRHIPKCTTVFIPNKGPSFTEPSFEVDEKLRSSSSRTAAEERGLRTWGQEGMDEFRPERWLTKSDNGELVFDALAGPTLPFGLGLRGCFGRKLAYLELRLLATQLVWSFDFRACGESLAKAVFSKFGGFVSHVGCKSIASASDLAESSNQVLTLAWVTSEVTTQSYTSISK</sequence>
<dbReference type="GO" id="GO:0016705">
    <property type="term" value="F:oxidoreductase activity, acting on paired donors, with incorporation or reduction of molecular oxygen"/>
    <property type="evidence" value="ECO:0007669"/>
    <property type="project" value="InterPro"/>
</dbReference>
<evidence type="ECO:0000313" key="9">
    <source>
        <dbReference type="EMBL" id="KXH61454.1"/>
    </source>
</evidence>
<organism evidence="9 10">
    <name type="scientific">Colletotrichum salicis</name>
    <dbReference type="NCBI Taxonomy" id="1209931"/>
    <lineage>
        <taxon>Eukaryota</taxon>
        <taxon>Fungi</taxon>
        <taxon>Dikarya</taxon>
        <taxon>Ascomycota</taxon>
        <taxon>Pezizomycotina</taxon>
        <taxon>Sordariomycetes</taxon>
        <taxon>Hypocreomycetidae</taxon>
        <taxon>Glomerellales</taxon>
        <taxon>Glomerellaceae</taxon>
        <taxon>Colletotrichum</taxon>
        <taxon>Colletotrichum acutatum species complex</taxon>
    </lineage>
</organism>
<gene>
    <name evidence="9" type="ORF">CSAL01_11937</name>
</gene>
<dbReference type="PANTHER" id="PTHR24305:SF232">
    <property type="entry name" value="P450, PUTATIVE (EUROFUNG)-RELATED"/>
    <property type="match status" value="1"/>
</dbReference>
<dbReference type="Gene3D" id="1.10.630.10">
    <property type="entry name" value="Cytochrome P450"/>
    <property type="match status" value="1"/>
</dbReference>
<dbReference type="STRING" id="1209931.A0A135UM18"/>
<evidence type="ECO:0000313" key="10">
    <source>
        <dbReference type="Proteomes" id="UP000070121"/>
    </source>
</evidence>
<feature type="region of interest" description="Disordered" evidence="8">
    <location>
        <begin position="1"/>
        <end position="23"/>
    </location>
</feature>
<evidence type="ECO:0000256" key="2">
    <source>
        <dbReference type="ARBA" id="ARBA00010617"/>
    </source>
</evidence>
<name>A0A135UM18_9PEZI</name>
<dbReference type="OrthoDB" id="1470350at2759"/>
<keyword evidence="4 6" id="KW-0479">Metal-binding</keyword>
<dbReference type="InterPro" id="IPR050121">
    <property type="entry name" value="Cytochrome_P450_monoxygenase"/>
</dbReference>
<evidence type="ECO:0000256" key="4">
    <source>
        <dbReference type="ARBA" id="ARBA00022723"/>
    </source>
</evidence>
<dbReference type="PROSITE" id="PS00086">
    <property type="entry name" value="CYTOCHROME_P450"/>
    <property type="match status" value="1"/>
</dbReference>
<dbReference type="PRINTS" id="PR00463">
    <property type="entry name" value="EP450I"/>
</dbReference>
<evidence type="ECO:0000256" key="6">
    <source>
        <dbReference type="PIRSR" id="PIRSR602401-1"/>
    </source>
</evidence>
<keyword evidence="3 6" id="KW-0349">Heme</keyword>
<keyword evidence="7" id="KW-0560">Oxidoreductase</keyword>
<dbReference type="SUPFAM" id="SSF48264">
    <property type="entry name" value="Cytochrome P450"/>
    <property type="match status" value="1"/>
</dbReference>
<dbReference type="PANTHER" id="PTHR24305">
    <property type="entry name" value="CYTOCHROME P450"/>
    <property type="match status" value="1"/>
</dbReference>
<feature type="binding site" description="axial binding residue" evidence="6">
    <location>
        <position position="392"/>
    </location>
    <ligand>
        <name>heme</name>
        <dbReference type="ChEBI" id="CHEBI:30413"/>
    </ligand>
    <ligandPart>
        <name>Fe</name>
        <dbReference type="ChEBI" id="CHEBI:18248"/>
    </ligandPart>
</feature>
<dbReference type="InterPro" id="IPR002401">
    <property type="entry name" value="Cyt_P450_E_grp-I"/>
</dbReference>
<dbReference type="GO" id="GO:0004497">
    <property type="term" value="F:monooxygenase activity"/>
    <property type="evidence" value="ECO:0007669"/>
    <property type="project" value="UniProtKB-KW"/>
</dbReference>
<comment type="similarity">
    <text evidence="2 7">Belongs to the cytochrome P450 family.</text>
</comment>
<keyword evidence="7" id="KW-0503">Monooxygenase</keyword>
<accession>A0A135UM18</accession>
<evidence type="ECO:0000256" key="7">
    <source>
        <dbReference type="RuleBase" id="RU000461"/>
    </source>
</evidence>
<dbReference type="AlphaFoldDB" id="A0A135UM18"/>
<dbReference type="GO" id="GO:0005506">
    <property type="term" value="F:iron ion binding"/>
    <property type="evidence" value="ECO:0007669"/>
    <property type="project" value="InterPro"/>
</dbReference>